<accession>A0A5B6VFL3</accession>
<proteinExistence type="predicted"/>
<gene>
    <name evidence="2" type="ORF">EPI10_002902</name>
</gene>
<feature type="transmembrane region" description="Helical" evidence="1">
    <location>
        <begin position="6"/>
        <end position="30"/>
    </location>
</feature>
<sequence>MGFASFVGRIWVFTIVALFLANDGLLLVFFKFRRYNLPDRTVFCLDCYKLPDRTVLVQSNS</sequence>
<evidence type="ECO:0000313" key="3">
    <source>
        <dbReference type="Proteomes" id="UP000325315"/>
    </source>
</evidence>
<evidence type="ECO:0000313" key="2">
    <source>
        <dbReference type="EMBL" id="KAA3467932.1"/>
    </source>
</evidence>
<dbReference type="Proteomes" id="UP000325315">
    <property type="component" value="Unassembled WGS sequence"/>
</dbReference>
<dbReference type="AlphaFoldDB" id="A0A5B6VFL3"/>
<protein>
    <submittedName>
        <fullName evidence="2">Uncharacterized protein</fullName>
    </submittedName>
</protein>
<keyword evidence="1" id="KW-0472">Membrane</keyword>
<comment type="caution">
    <text evidence="2">The sequence shown here is derived from an EMBL/GenBank/DDBJ whole genome shotgun (WGS) entry which is preliminary data.</text>
</comment>
<name>A0A5B6VFL3_9ROSI</name>
<keyword evidence="1" id="KW-1133">Transmembrane helix</keyword>
<evidence type="ECO:0000256" key="1">
    <source>
        <dbReference type="SAM" id="Phobius"/>
    </source>
</evidence>
<reference evidence="3" key="1">
    <citation type="journal article" date="2019" name="Plant Biotechnol. J.">
        <title>Genome sequencing of the Australian wild diploid species Gossypium australe highlights disease resistance and delayed gland morphogenesis.</title>
        <authorList>
            <person name="Cai Y."/>
            <person name="Cai X."/>
            <person name="Wang Q."/>
            <person name="Wang P."/>
            <person name="Zhang Y."/>
            <person name="Cai C."/>
            <person name="Xu Y."/>
            <person name="Wang K."/>
            <person name="Zhou Z."/>
            <person name="Wang C."/>
            <person name="Geng S."/>
            <person name="Li B."/>
            <person name="Dong Q."/>
            <person name="Hou Y."/>
            <person name="Wang H."/>
            <person name="Ai P."/>
            <person name="Liu Z."/>
            <person name="Yi F."/>
            <person name="Sun M."/>
            <person name="An G."/>
            <person name="Cheng J."/>
            <person name="Zhang Y."/>
            <person name="Shi Q."/>
            <person name="Xie Y."/>
            <person name="Shi X."/>
            <person name="Chang Y."/>
            <person name="Huang F."/>
            <person name="Chen Y."/>
            <person name="Hong S."/>
            <person name="Mi L."/>
            <person name="Sun Q."/>
            <person name="Zhang L."/>
            <person name="Zhou B."/>
            <person name="Peng R."/>
            <person name="Zhang X."/>
            <person name="Liu F."/>
        </authorList>
    </citation>
    <scope>NUCLEOTIDE SEQUENCE [LARGE SCALE GENOMIC DNA]</scope>
    <source>
        <strain evidence="3">cv. PA1801</strain>
    </source>
</reference>
<keyword evidence="1" id="KW-0812">Transmembrane</keyword>
<dbReference type="EMBL" id="SMMG02000007">
    <property type="protein sequence ID" value="KAA3467932.1"/>
    <property type="molecule type" value="Genomic_DNA"/>
</dbReference>
<organism evidence="2 3">
    <name type="scientific">Gossypium australe</name>
    <dbReference type="NCBI Taxonomy" id="47621"/>
    <lineage>
        <taxon>Eukaryota</taxon>
        <taxon>Viridiplantae</taxon>
        <taxon>Streptophyta</taxon>
        <taxon>Embryophyta</taxon>
        <taxon>Tracheophyta</taxon>
        <taxon>Spermatophyta</taxon>
        <taxon>Magnoliopsida</taxon>
        <taxon>eudicotyledons</taxon>
        <taxon>Gunneridae</taxon>
        <taxon>Pentapetalae</taxon>
        <taxon>rosids</taxon>
        <taxon>malvids</taxon>
        <taxon>Malvales</taxon>
        <taxon>Malvaceae</taxon>
        <taxon>Malvoideae</taxon>
        <taxon>Gossypium</taxon>
    </lineage>
</organism>
<keyword evidence="3" id="KW-1185">Reference proteome</keyword>